<dbReference type="Proteomes" id="UP000316798">
    <property type="component" value="Chromosome"/>
</dbReference>
<dbReference type="GO" id="GO:0006654">
    <property type="term" value="P:phosphatidic acid biosynthetic process"/>
    <property type="evidence" value="ECO:0007669"/>
    <property type="project" value="InterPro"/>
</dbReference>
<evidence type="ECO:0000256" key="15">
    <source>
        <dbReference type="ARBA" id="ARBA00022989"/>
    </source>
</evidence>
<evidence type="ECO:0000256" key="3">
    <source>
        <dbReference type="ARBA" id="ARBA00012133"/>
    </source>
</evidence>
<feature type="binding site" evidence="23">
    <location>
        <position position="43"/>
    </location>
    <ligand>
        <name>a divalent metal cation</name>
        <dbReference type="ChEBI" id="CHEBI:60240"/>
    </ligand>
</feature>
<evidence type="ECO:0000313" key="25">
    <source>
        <dbReference type="EMBL" id="QDL37510.1"/>
    </source>
</evidence>
<keyword evidence="8 24" id="KW-0808">Transferase</keyword>
<feature type="binding site" evidence="22">
    <location>
        <position position="32"/>
    </location>
    <ligand>
        <name>ATP</name>
        <dbReference type="ChEBI" id="CHEBI:30616"/>
    </ligand>
</feature>
<dbReference type="GO" id="GO:0005524">
    <property type="term" value="F:ATP binding"/>
    <property type="evidence" value="ECO:0007669"/>
    <property type="project" value="UniProtKB-KW"/>
</dbReference>
<evidence type="ECO:0000256" key="22">
    <source>
        <dbReference type="PIRSR" id="PIRSR600829-3"/>
    </source>
</evidence>
<keyword evidence="5" id="KW-1003">Cell membrane</keyword>
<dbReference type="GO" id="GO:0005886">
    <property type="term" value="C:plasma membrane"/>
    <property type="evidence" value="ECO:0007669"/>
    <property type="project" value="UniProtKB-SubCell"/>
</dbReference>
<evidence type="ECO:0000256" key="10">
    <source>
        <dbReference type="ARBA" id="ARBA00022723"/>
    </source>
</evidence>
<dbReference type="Pfam" id="PF01219">
    <property type="entry name" value="DAGK_prokar"/>
    <property type="match status" value="1"/>
</dbReference>
<evidence type="ECO:0000256" key="17">
    <source>
        <dbReference type="ARBA" id="ARBA00023136"/>
    </source>
</evidence>
<feature type="binding site" evidence="21">
    <location>
        <position position="113"/>
    </location>
    <ligand>
        <name>substrate</name>
    </ligand>
</feature>
<evidence type="ECO:0000256" key="2">
    <source>
        <dbReference type="ARBA" id="ARBA00005967"/>
    </source>
</evidence>
<keyword evidence="17 24" id="KW-0472">Membrane</keyword>
<keyword evidence="12 24" id="KW-0418">Kinase</keyword>
<keyword evidence="19 24" id="KW-1208">Phospholipid metabolism</keyword>
<keyword evidence="14 23" id="KW-0460">Magnesium</keyword>
<evidence type="ECO:0000256" key="11">
    <source>
        <dbReference type="ARBA" id="ARBA00022741"/>
    </source>
</evidence>
<organism evidence="25 26">
    <name type="scientific">Rhodoferax sediminis</name>
    <dbReference type="NCBI Taxonomy" id="2509614"/>
    <lineage>
        <taxon>Bacteria</taxon>
        <taxon>Pseudomonadati</taxon>
        <taxon>Pseudomonadota</taxon>
        <taxon>Betaproteobacteria</taxon>
        <taxon>Burkholderiales</taxon>
        <taxon>Comamonadaceae</taxon>
        <taxon>Rhodoferax</taxon>
    </lineage>
</organism>
<dbReference type="RefSeq" id="WP_142818677.1">
    <property type="nucleotide sequence ID" value="NZ_CP035503.1"/>
</dbReference>
<dbReference type="CDD" id="cd14264">
    <property type="entry name" value="DAGK_IM"/>
    <property type="match status" value="1"/>
</dbReference>
<feature type="binding site" evidence="21">
    <location>
        <position position="84"/>
    </location>
    <ligand>
        <name>substrate</name>
    </ligand>
</feature>
<evidence type="ECO:0000256" key="1">
    <source>
        <dbReference type="ARBA" id="ARBA00004429"/>
    </source>
</evidence>
<keyword evidence="9 24" id="KW-0812">Transmembrane</keyword>
<feature type="binding site" evidence="21">
    <location>
        <begin position="38"/>
        <end position="41"/>
    </location>
    <ligand>
        <name>substrate</name>
    </ligand>
</feature>
<evidence type="ECO:0000256" key="5">
    <source>
        <dbReference type="ARBA" id="ARBA00022475"/>
    </source>
</evidence>
<feature type="binding site" evidence="22">
    <location>
        <begin position="109"/>
        <end position="110"/>
    </location>
    <ligand>
        <name>ATP</name>
        <dbReference type="ChEBI" id="CHEBI:30616"/>
    </ligand>
</feature>
<feature type="binding site" evidence="21">
    <location>
        <position position="25"/>
    </location>
    <ligand>
        <name>substrate</name>
    </ligand>
</feature>
<comment type="caution">
    <text evidence="24">Lacks conserved residue(s) required for the propagation of feature annotation.</text>
</comment>
<comment type="cofactor">
    <cofactor evidence="23">
        <name>Mg(2+)</name>
        <dbReference type="ChEBI" id="CHEBI:18420"/>
    </cofactor>
    <text evidence="23">Mn(2+), Zn(2+), Cd(2+) and Co(2+) support activity to lesser extents.</text>
</comment>
<dbReference type="AlphaFoldDB" id="A0A515DAU2"/>
<reference evidence="25 26" key="1">
    <citation type="submission" date="2019-01" db="EMBL/GenBank/DDBJ databases">
        <title>Genomic insights into a novel species Rhodoferax sp.</title>
        <authorList>
            <person name="Jin L."/>
        </authorList>
    </citation>
    <scope>NUCLEOTIDE SEQUENCE [LARGE SCALE GENOMIC DNA]</scope>
    <source>
        <strain evidence="25 26">CHu59-6-5</strain>
    </source>
</reference>
<dbReference type="InterPro" id="IPR036945">
    <property type="entry name" value="DAGK_sf"/>
</dbReference>
<keyword evidence="7 24" id="KW-0997">Cell inner membrane</keyword>
<feature type="binding site" evidence="22">
    <location>
        <position position="91"/>
    </location>
    <ligand>
        <name>ATP</name>
        <dbReference type="ChEBI" id="CHEBI:30616"/>
    </ligand>
</feature>
<evidence type="ECO:0000256" key="14">
    <source>
        <dbReference type="ARBA" id="ARBA00022842"/>
    </source>
</evidence>
<dbReference type="KEGG" id="rhf:EUB48_09705"/>
<evidence type="ECO:0000313" key="26">
    <source>
        <dbReference type="Proteomes" id="UP000316798"/>
    </source>
</evidence>
<feature type="transmembrane region" description="Helical" evidence="24">
    <location>
        <begin position="70"/>
        <end position="90"/>
    </location>
</feature>
<evidence type="ECO:0000256" key="8">
    <source>
        <dbReference type="ARBA" id="ARBA00022679"/>
    </source>
</evidence>
<comment type="subcellular location">
    <subcellularLocation>
        <location evidence="1 24">Cell inner membrane</location>
        <topology evidence="1 24">Multi-pass membrane protein</topology>
    </subcellularLocation>
</comment>
<feature type="binding site" evidence="22">
    <location>
        <begin position="100"/>
        <end position="102"/>
    </location>
    <ligand>
        <name>ATP</name>
        <dbReference type="ChEBI" id="CHEBI:30616"/>
    </ligand>
</feature>
<evidence type="ECO:0000256" key="23">
    <source>
        <dbReference type="PIRSR" id="PIRSR600829-4"/>
    </source>
</evidence>
<evidence type="ECO:0000256" key="13">
    <source>
        <dbReference type="ARBA" id="ARBA00022840"/>
    </source>
</evidence>
<feature type="binding site" evidence="21">
    <location>
        <begin position="45"/>
        <end position="49"/>
    </location>
    <ligand>
        <name>substrate</name>
    </ligand>
</feature>
<evidence type="ECO:0000256" key="7">
    <source>
        <dbReference type="ARBA" id="ARBA00022519"/>
    </source>
</evidence>
<keyword evidence="10 23" id="KW-0479">Metal-binding</keyword>
<gene>
    <name evidence="25" type="ORF">EUB48_09705</name>
</gene>
<feature type="binding site" evidence="22">
    <location>
        <position position="25"/>
    </location>
    <ligand>
        <name>ATP</name>
        <dbReference type="ChEBI" id="CHEBI:30616"/>
    </ligand>
</feature>
<evidence type="ECO:0000256" key="19">
    <source>
        <dbReference type="ARBA" id="ARBA00023264"/>
    </source>
</evidence>
<sequence length="137" mass="14787">MPQSKSRAGIHPNPNLQKSRAGLSRIRHAAGYSVEGLRAGWQETAFRQEAIAAVVLVPAAFWLGRSWVETAVLAASVLLVLIVELLNTGLETAIDRIGPEWHDLSKRAKDMGSAAVLLSLLLCAGIWAAALCQRFFA</sequence>
<dbReference type="OrthoDB" id="9796011at2"/>
<comment type="function">
    <text evidence="24">Catalyzes the ATP-dependent phosphorylation of sn-l,2-diacylglycerol (DAG) to phosphatidic acid. Involved in the recycling of diacylglycerol produced as a by-product during membrane-derived oligosaccharide (MDO) biosynthesis.</text>
</comment>
<evidence type="ECO:0000256" key="12">
    <source>
        <dbReference type="ARBA" id="ARBA00022777"/>
    </source>
</evidence>
<feature type="active site" description="Proton acceptor" evidence="20">
    <location>
        <position position="84"/>
    </location>
</feature>
<evidence type="ECO:0000256" key="9">
    <source>
        <dbReference type="ARBA" id="ARBA00022692"/>
    </source>
</evidence>
<accession>A0A515DAU2</accession>
<dbReference type="PANTHER" id="PTHR34299:SF1">
    <property type="entry name" value="DIACYLGLYCEROL KINASE"/>
    <property type="match status" value="1"/>
</dbReference>
<keyword evidence="6" id="KW-0444">Lipid biosynthesis</keyword>
<keyword evidence="13 22" id="KW-0067">ATP-binding</keyword>
<dbReference type="PANTHER" id="PTHR34299">
    <property type="entry name" value="DIACYLGLYCEROL KINASE"/>
    <property type="match status" value="1"/>
</dbReference>
<evidence type="ECO:0000256" key="18">
    <source>
        <dbReference type="ARBA" id="ARBA00023209"/>
    </source>
</evidence>
<feature type="transmembrane region" description="Helical" evidence="24">
    <location>
        <begin position="111"/>
        <end position="136"/>
    </location>
</feature>
<feature type="binding site" evidence="22">
    <location>
        <position position="43"/>
    </location>
    <ligand>
        <name>ATP</name>
        <dbReference type="ChEBI" id="CHEBI:30616"/>
    </ligand>
</feature>
<evidence type="ECO:0000256" key="24">
    <source>
        <dbReference type="RuleBase" id="RU363065"/>
    </source>
</evidence>
<keyword evidence="11 22" id="KW-0547">Nucleotide-binding</keyword>
<comment type="catalytic activity">
    <reaction evidence="24">
        <text>a 1,2-diacyl-sn-glycerol + ATP = a 1,2-diacyl-sn-glycero-3-phosphate + ADP + H(+)</text>
        <dbReference type="Rhea" id="RHEA:10272"/>
        <dbReference type="ChEBI" id="CHEBI:15378"/>
        <dbReference type="ChEBI" id="CHEBI:17815"/>
        <dbReference type="ChEBI" id="CHEBI:30616"/>
        <dbReference type="ChEBI" id="CHEBI:58608"/>
        <dbReference type="ChEBI" id="CHEBI:456216"/>
        <dbReference type="EC" id="2.7.1.107"/>
    </reaction>
</comment>
<evidence type="ECO:0000256" key="6">
    <source>
        <dbReference type="ARBA" id="ARBA00022516"/>
    </source>
</evidence>
<dbReference type="Gene3D" id="1.10.287.3610">
    <property type="match status" value="1"/>
</dbReference>
<keyword evidence="15 24" id="KW-1133">Transmembrane helix</keyword>
<dbReference type="GO" id="GO:0004143">
    <property type="term" value="F:ATP-dependent diacylglycerol kinase activity"/>
    <property type="evidence" value="ECO:0007669"/>
    <property type="project" value="UniProtKB-EC"/>
</dbReference>
<dbReference type="EC" id="2.7.1.107" evidence="3 24"/>
<dbReference type="InterPro" id="IPR000829">
    <property type="entry name" value="DAGK"/>
</dbReference>
<feature type="binding site" evidence="23">
    <location>
        <position position="91"/>
    </location>
    <ligand>
        <name>a divalent metal cation</name>
        <dbReference type="ChEBI" id="CHEBI:60240"/>
    </ligand>
</feature>
<dbReference type="InterPro" id="IPR033718">
    <property type="entry name" value="DAGK_prok"/>
</dbReference>
<proteinExistence type="inferred from homology"/>
<comment type="similarity">
    <text evidence="2 24">Belongs to the bacterial diacylglycerol kinase family.</text>
</comment>
<keyword evidence="18" id="KW-0594">Phospholipid biosynthesis</keyword>
<dbReference type="EMBL" id="CP035503">
    <property type="protein sequence ID" value="QDL37510.1"/>
    <property type="molecule type" value="Genomic_DNA"/>
</dbReference>
<evidence type="ECO:0000256" key="20">
    <source>
        <dbReference type="PIRSR" id="PIRSR600829-1"/>
    </source>
</evidence>
<evidence type="ECO:0000256" key="4">
    <source>
        <dbReference type="ARBA" id="ARBA00017575"/>
    </source>
</evidence>
<keyword evidence="26" id="KW-1185">Reference proteome</keyword>
<dbReference type="GO" id="GO:0046872">
    <property type="term" value="F:metal ion binding"/>
    <property type="evidence" value="ECO:0007669"/>
    <property type="project" value="UniProtKB-KW"/>
</dbReference>
<name>A0A515DAU2_9BURK</name>
<evidence type="ECO:0000256" key="21">
    <source>
        <dbReference type="PIRSR" id="PIRSR600829-2"/>
    </source>
</evidence>
<evidence type="ECO:0000256" key="16">
    <source>
        <dbReference type="ARBA" id="ARBA00023098"/>
    </source>
</evidence>
<keyword evidence="16 24" id="KW-0443">Lipid metabolism</keyword>
<protein>
    <recommendedName>
        <fullName evidence="4 24">Diacylglycerol kinase</fullName>
        <ecNumber evidence="3 24">2.7.1.107</ecNumber>
    </recommendedName>
</protein>